<dbReference type="SUPFAM" id="SSF56801">
    <property type="entry name" value="Acetyl-CoA synthetase-like"/>
    <property type="match status" value="1"/>
</dbReference>
<dbReference type="Gene3D" id="3.40.50.12780">
    <property type="entry name" value="N-terminal domain of ligase-like"/>
    <property type="match status" value="1"/>
</dbReference>
<dbReference type="GO" id="GO:0031956">
    <property type="term" value="F:medium-chain fatty acid-CoA ligase activity"/>
    <property type="evidence" value="ECO:0007669"/>
    <property type="project" value="TreeGrafter"/>
</dbReference>
<feature type="compositionally biased region" description="Basic and acidic residues" evidence="3">
    <location>
        <begin position="501"/>
        <end position="512"/>
    </location>
</feature>
<dbReference type="AlphaFoldDB" id="A0A7K3LKV1"/>
<dbReference type="Gene3D" id="3.30.300.30">
    <property type="match status" value="1"/>
</dbReference>
<keyword evidence="7" id="KW-1185">Reference proteome</keyword>
<comment type="caution">
    <text evidence="6">The sequence shown here is derived from an EMBL/GenBank/DDBJ whole genome shotgun (WGS) entry which is preliminary data.</text>
</comment>
<name>A0A7K3LKV1_9ACTN</name>
<dbReference type="GO" id="GO:0006631">
    <property type="term" value="P:fatty acid metabolic process"/>
    <property type="evidence" value="ECO:0007669"/>
    <property type="project" value="TreeGrafter"/>
</dbReference>
<dbReference type="EMBL" id="JAADZU010000009">
    <property type="protein sequence ID" value="NDK88838.1"/>
    <property type="molecule type" value="Genomic_DNA"/>
</dbReference>
<dbReference type="Pfam" id="PF13193">
    <property type="entry name" value="AMP-binding_C"/>
    <property type="match status" value="1"/>
</dbReference>
<gene>
    <name evidence="6" type="ORF">GYA93_04480</name>
</gene>
<feature type="domain" description="AMP-binding enzyme C-terminal" evidence="5">
    <location>
        <begin position="426"/>
        <end position="501"/>
    </location>
</feature>
<feature type="domain" description="AMP-dependent synthetase/ligase" evidence="4">
    <location>
        <begin position="21"/>
        <end position="375"/>
    </location>
</feature>
<dbReference type="PANTHER" id="PTHR43201">
    <property type="entry name" value="ACYL-COA SYNTHETASE"/>
    <property type="match status" value="1"/>
</dbReference>
<evidence type="ECO:0000259" key="5">
    <source>
        <dbReference type="Pfam" id="PF13193"/>
    </source>
</evidence>
<evidence type="ECO:0000256" key="2">
    <source>
        <dbReference type="ARBA" id="ARBA00022598"/>
    </source>
</evidence>
<dbReference type="Pfam" id="PF00501">
    <property type="entry name" value="AMP-binding"/>
    <property type="match status" value="1"/>
</dbReference>
<sequence length="524" mass="57025">MPGFAFTDNLGAITDFGLHFRPDEPALIQHDRTFTYRELDERINRVACGLLAAGIHAGDRVLILWENDIRFVEATLGTIRAGAVAVPVNPNLTEAMHRMHLNDSGAVAVLAGTTAAAHAACFADDERVILAVTADGSQSHMVEHEAWLASSPAQRPEMSSHPEELAWAPYTSGTTGTPKGVKLAHQMLLRDAQLLSQNCYLNPSDRVVLAAPLFHMNAAACGILPMLFVGGSVYILPSFEPATVLRTFAEQRATYSLGVPAMFKLMLSQPDSELARDYSALRLICCGSAPMPPSLIDRLTEVFPNARFVEGYGLTECGPAATMNPLIGPRRNGSIGRPLPGFEARIVDYDGEEVAPGNTGELWLRSPLCTTLGYLGRPDEDARKRKADGWFATGDLAVSDEDGWLYFRGRADDRMNVGGENVYPAEVEAILTRHPQVRDVAVVALPHDTKGQVPVAFIVRETGSDLDEASLREFFFTEGPAYAHPRRIHFLDSLPLSPTGKTDRRSLTRQARDTTPAEISGGPR</sequence>
<keyword evidence="2 6" id="KW-0436">Ligase</keyword>
<dbReference type="RefSeq" id="WP_059036369.1">
    <property type="nucleotide sequence ID" value="NZ_JAADZU010000009.1"/>
</dbReference>
<dbReference type="InterPro" id="IPR025110">
    <property type="entry name" value="AMP-bd_C"/>
</dbReference>
<feature type="region of interest" description="Disordered" evidence="3">
    <location>
        <begin position="493"/>
        <end position="524"/>
    </location>
</feature>
<protein>
    <submittedName>
        <fullName evidence="6">Acyl--CoA ligase</fullName>
    </submittedName>
</protein>
<accession>A0A7K3LKV1</accession>
<dbReference type="InterPro" id="IPR000873">
    <property type="entry name" value="AMP-dep_synth/lig_dom"/>
</dbReference>
<organism evidence="6 7">
    <name type="scientific">Gordonia desulfuricans</name>
    <dbReference type="NCBI Taxonomy" id="89051"/>
    <lineage>
        <taxon>Bacteria</taxon>
        <taxon>Bacillati</taxon>
        <taxon>Actinomycetota</taxon>
        <taxon>Actinomycetes</taxon>
        <taxon>Mycobacteriales</taxon>
        <taxon>Gordoniaceae</taxon>
        <taxon>Gordonia</taxon>
    </lineage>
</organism>
<dbReference type="PANTHER" id="PTHR43201:SF5">
    <property type="entry name" value="MEDIUM-CHAIN ACYL-COA LIGASE ACSF2, MITOCHONDRIAL"/>
    <property type="match status" value="1"/>
</dbReference>
<evidence type="ECO:0000313" key="7">
    <source>
        <dbReference type="Proteomes" id="UP000466307"/>
    </source>
</evidence>
<evidence type="ECO:0000313" key="6">
    <source>
        <dbReference type="EMBL" id="NDK88838.1"/>
    </source>
</evidence>
<dbReference type="InterPro" id="IPR042099">
    <property type="entry name" value="ANL_N_sf"/>
</dbReference>
<evidence type="ECO:0000259" key="4">
    <source>
        <dbReference type="Pfam" id="PF00501"/>
    </source>
</evidence>
<dbReference type="InterPro" id="IPR045851">
    <property type="entry name" value="AMP-bd_C_sf"/>
</dbReference>
<reference evidence="6 7" key="1">
    <citation type="submission" date="2020-01" db="EMBL/GenBank/DDBJ databases">
        <title>Investigation of new actinobacteria for the biodesulphurisation of diesel fuel.</title>
        <authorList>
            <person name="Athi Narayanan S.M."/>
        </authorList>
    </citation>
    <scope>NUCLEOTIDE SEQUENCE [LARGE SCALE GENOMIC DNA]</scope>
    <source>
        <strain evidence="6 7">213E</strain>
    </source>
</reference>
<comment type="similarity">
    <text evidence="1">Belongs to the ATP-dependent AMP-binding enzyme family.</text>
</comment>
<dbReference type="Proteomes" id="UP000466307">
    <property type="component" value="Unassembled WGS sequence"/>
</dbReference>
<proteinExistence type="inferred from homology"/>
<evidence type="ECO:0000256" key="1">
    <source>
        <dbReference type="ARBA" id="ARBA00006432"/>
    </source>
</evidence>
<evidence type="ECO:0000256" key="3">
    <source>
        <dbReference type="SAM" id="MobiDB-lite"/>
    </source>
</evidence>